<keyword evidence="3" id="KW-1185">Reference proteome</keyword>
<keyword evidence="1" id="KW-0812">Transmembrane</keyword>
<dbReference type="AlphaFoldDB" id="F2L527"/>
<accession>F2L527</accession>
<feature type="transmembrane region" description="Helical" evidence="1">
    <location>
        <begin position="315"/>
        <end position="333"/>
    </location>
</feature>
<organism evidence="2 3">
    <name type="scientific">Thermoproteus uzoniensis (strain 768-20)</name>
    <dbReference type="NCBI Taxonomy" id="999630"/>
    <lineage>
        <taxon>Archaea</taxon>
        <taxon>Thermoproteota</taxon>
        <taxon>Thermoprotei</taxon>
        <taxon>Thermoproteales</taxon>
        <taxon>Thermoproteaceae</taxon>
        <taxon>Thermoproteus</taxon>
    </lineage>
</organism>
<name>F2L527_THEU7</name>
<dbReference type="STRING" id="999630.TUZN_0788"/>
<dbReference type="Proteomes" id="UP000008138">
    <property type="component" value="Chromosome"/>
</dbReference>
<dbReference type="HOGENOM" id="CLU_070502_0_0_2"/>
<sequence>MASETQFRCSYCGAPLDVTPDSVVVVCSYCGKANFVAGDVPKEELGDPVAVPAIKSDEAAKAAVEAARRSLELRFRFKKLTFGDPDLYYVPYFFVSANLKAKYRARVEVVYTRTVYVGGRAQTEVVTRTVNVSGQVEYGGTIPVMARRSAGGIAAERLAQRYMESMPKAVPLEEIPLSYRTSKAFLAAEFGKSRAVAVALREAVDRLLDEVDRDAKRRAADAVGHPGASAKVLDKTVDYEVERAEASSVTYIPVWVVPYVYDGSLYAFALSGWDGRPLAAARPVFLEQKLGYAAAATIAAGLIGGFGGATFLHSWAVGAGIVAAGGVLGYLVARNVVKVRTVK</sequence>
<proteinExistence type="predicted"/>
<keyword evidence="1" id="KW-0472">Membrane</keyword>
<feature type="transmembrane region" description="Helical" evidence="1">
    <location>
        <begin position="290"/>
        <end position="309"/>
    </location>
</feature>
<evidence type="ECO:0008006" key="4">
    <source>
        <dbReference type="Google" id="ProtNLM"/>
    </source>
</evidence>
<dbReference type="EMBL" id="CP002590">
    <property type="protein sequence ID" value="AEA12276.1"/>
    <property type="molecule type" value="Genomic_DNA"/>
</dbReference>
<protein>
    <recommendedName>
        <fullName evidence="4">Zinc finger, TFIIB-type domain protein</fullName>
    </recommendedName>
</protein>
<evidence type="ECO:0000256" key="1">
    <source>
        <dbReference type="SAM" id="Phobius"/>
    </source>
</evidence>
<gene>
    <name evidence="2" type="ordered locus">TUZN_0788</name>
</gene>
<dbReference type="OrthoDB" id="88835at2157"/>
<keyword evidence="1" id="KW-1133">Transmembrane helix</keyword>
<reference evidence="2 3" key="1">
    <citation type="journal article" date="2011" name="J. Bacteriol.">
        <title>Complete genome sequence of the thermoacidophilic crenarchaeon Thermoproteus uzoniensis 768-20.</title>
        <authorList>
            <person name="Mardanov A.V."/>
            <person name="Gumerov V.M."/>
            <person name="Beletsky A.V."/>
            <person name="Prokofeva M.I."/>
            <person name="Bonch-Osmolovskaya E.A."/>
            <person name="Ravin N.V."/>
            <person name="Skryabin K.G."/>
        </authorList>
    </citation>
    <scope>NUCLEOTIDE SEQUENCE [LARGE SCALE GENOMIC DNA]</scope>
    <source>
        <strain evidence="2 3">768-20</strain>
    </source>
</reference>
<reference key="2">
    <citation type="submission" date="2011-03" db="EMBL/GenBank/DDBJ databases">
        <title>Complete genome sequence of the thermoacidophilic crenarchaeon Thermoproteus uzoniensis 768-20.</title>
        <authorList>
            <person name="Mardanov A.V."/>
            <person name="Gumerov V.M."/>
            <person name="Beletsky A.V."/>
            <person name="Prokofeva M.I."/>
            <person name="Bonch-Osmolovskaya E.A."/>
            <person name="Ravin N.V."/>
            <person name="Skryabin K.G."/>
        </authorList>
    </citation>
    <scope>NUCLEOTIDE SEQUENCE</scope>
    <source>
        <strain>768-20</strain>
    </source>
</reference>
<evidence type="ECO:0000313" key="3">
    <source>
        <dbReference type="Proteomes" id="UP000008138"/>
    </source>
</evidence>
<dbReference type="eggNOG" id="arCOG03777">
    <property type="taxonomic scope" value="Archaea"/>
</dbReference>
<dbReference type="GeneID" id="10360325"/>
<dbReference type="RefSeq" id="WP_013679612.1">
    <property type="nucleotide sequence ID" value="NC_015315.1"/>
</dbReference>
<evidence type="ECO:0000313" key="2">
    <source>
        <dbReference type="EMBL" id="AEA12276.1"/>
    </source>
</evidence>
<dbReference type="KEGG" id="tuz:TUZN_0788"/>